<gene>
    <name evidence="1" type="ORF">HZS55_09210</name>
</gene>
<evidence type="ECO:0008006" key="3">
    <source>
        <dbReference type="Google" id="ProtNLM"/>
    </source>
</evidence>
<dbReference type="RefSeq" id="WP_179911390.1">
    <property type="nucleotide sequence ID" value="NZ_CP058910.1"/>
</dbReference>
<accession>A0A7D5NZM4</accession>
<dbReference type="OrthoDB" id="205871at2157"/>
<dbReference type="InterPro" id="IPR027417">
    <property type="entry name" value="P-loop_NTPase"/>
</dbReference>
<dbReference type="KEGG" id="hrr:HZS55_09210"/>
<keyword evidence="2" id="KW-1185">Reference proteome</keyword>
<dbReference type="Proteomes" id="UP000509667">
    <property type="component" value="Chromosome"/>
</dbReference>
<organism evidence="1 2">
    <name type="scientific">Halosimplex rubrum</name>
    <dbReference type="NCBI Taxonomy" id="869889"/>
    <lineage>
        <taxon>Archaea</taxon>
        <taxon>Methanobacteriati</taxon>
        <taxon>Methanobacteriota</taxon>
        <taxon>Stenosarchaea group</taxon>
        <taxon>Halobacteria</taxon>
        <taxon>Halobacteriales</taxon>
        <taxon>Haloarculaceae</taxon>
        <taxon>Halosimplex</taxon>
    </lineage>
</organism>
<dbReference type="AlphaFoldDB" id="A0A7D5NZM4"/>
<dbReference type="Gene3D" id="3.30.420.240">
    <property type="match status" value="1"/>
</dbReference>
<proteinExistence type="predicted"/>
<dbReference type="Gene3D" id="3.40.50.300">
    <property type="entry name" value="P-loop containing nucleotide triphosphate hydrolases"/>
    <property type="match status" value="1"/>
</dbReference>
<sequence>MSTTTSSDAGVDVDTIREVMAQYAPSTGPERYARFIEDLLSLQRTYVQDHILATLHEHEQVVVSAANGVGKSYIAAAGGIAALHCNPDTIVNVTAGTSGTLKTNIWKPARSLYRDSPLPEMFGGRTMDGDREIRTGLDDEWFFECVSPRYPDDLQGPHNDHVIYIIEEADKPGVTDDHIEAVRSTGTDADDRILVISNPPDDSGNVVHRLIENDEWHHLQFPTWDCHNVRLARGLEDGDEIGGLATVHKLRKDWREYHDEEWPGLEQAIRWSDPWLGAAPEERSAVLPDDRTQLPNDDFREDLHSLWYRRRCGIVPPGGASTFRPYDAGTAKSAYQPSIETQRAKPVGSGIDVARASDRTILVTLWTNGALTVRYKATSTDYPTQETELMADRRLGNDPTHPVAVDAVGEGSGLADYLDDRLPNLHRFGSDKKPLTDGTDDDNPFGLINYKSQRAEGLAALGDALDSALAYQSSDLREELVTGARTIQFDTQTLDSRGEHGAEVVTVNSKDEVTERLGHSPDLLDAALMAVWARDCTPSSGVLAFQL</sequence>
<dbReference type="EMBL" id="CP058910">
    <property type="protein sequence ID" value="QLH77463.1"/>
    <property type="molecule type" value="Genomic_DNA"/>
</dbReference>
<evidence type="ECO:0000313" key="2">
    <source>
        <dbReference type="Proteomes" id="UP000509667"/>
    </source>
</evidence>
<name>A0A7D5NZM4_9EURY</name>
<dbReference type="GeneID" id="56078039"/>
<protein>
    <recommendedName>
        <fullName evidence="3">Terminase</fullName>
    </recommendedName>
</protein>
<evidence type="ECO:0000313" key="1">
    <source>
        <dbReference type="EMBL" id="QLH77463.1"/>
    </source>
</evidence>
<reference evidence="1 2" key="1">
    <citation type="submission" date="2020-07" db="EMBL/GenBank/DDBJ databases">
        <title>Halosimplex pelagicum sp. nov. and Halosimplex rubrum sp. nov., isolated from salted brown alga Laminaria, and emended description of the genus Halosimplex.</title>
        <authorList>
            <person name="Cui H."/>
        </authorList>
    </citation>
    <scope>NUCLEOTIDE SEQUENCE [LARGE SCALE GENOMIC DNA]</scope>
    <source>
        <strain evidence="1 2">R27</strain>
    </source>
</reference>